<accession>A0ABR0V0P1</accession>
<evidence type="ECO:0000313" key="4">
    <source>
        <dbReference type="Proteomes" id="UP001318860"/>
    </source>
</evidence>
<dbReference type="Pfam" id="PF05564">
    <property type="entry name" value="Auxin_repressed"/>
    <property type="match status" value="1"/>
</dbReference>
<dbReference type="EMBL" id="JABTTQ020001831">
    <property type="protein sequence ID" value="KAK6128077.1"/>
    <property type="molecule type" value="Genomic_DNA"/>
</dbReference>
<feature type="region of interest" description="Disordered" evidence="2">
    <location>
        <begin position="31"/>
        <end position="50"/>
    </location>
</feature>
<protein>
    <submittedName>
        <fullName evidence="3">Uncharacterized protein</fullName>
    </submittedName>
</protein>
<sequence length="156" mass="16694">MGFLHKIWDETLAGPAPDSGLGKLRKYNSLSARSAAAPPSPGAVSPPQDVPISRSITVLRSNAHRNLTVSVDSLSVPSSPSGSSTPSSPFSPSSPGGNVKRLTRRKSTSAALHNSESKSPTGYDWSYQTTSQKKIDYPSNFIRLTIYYNTSNIQIT</sequence>
<proteinExistence type="inferred from homology"/>
<dbReference type="InterPro" id="IPR008406">
    <property type="entry name" value="DRM/ARP"/>
</dbReference>
<dbReference type="Proteomes" id="UP001318860">
    <property type="component" value="Unassembled WGS sequence"/>
</dbReference>
<reference evidence="3 4" key="1">
    <citation type="journal article" date="2021" name="Comput. Struct. Biotechnol. J.">
        <title>De novo genome assembly of the potent medicinal plant Rehmannia glutinosa using nanopore technology.</title>
        <authorList>
            <person name="Ma L."/>
            <person name="Dong C."/>
            <person name="Song C."/>
            <person name="Wang X."/>
            <person name="Zheng X."/>
            <person name="Niu Y."/>
            <person name="Chen S."/>
            <person name="Feng W."/>
        </authorList>
    </citation>
    <scope>NUCLEOTIDE SEQUENCE [LARGE SCALE GENOMIC DNA]</scope>
    <source>
        <strain evidence="3">DH-2019</strain>
    </source>
</reference>
<feature type="compositionally biased region" description="Low complexity" evidence="2">
    <location>
        <begin position="31"/>
        <end position="47"/>
    </location>
</feature>
<evidence type="ECO:0000256" key="2">
    <source>
        <dbReference type="SAM" id="MobiDB-lite"/>
    </source>
</evidence>
<keyword evidence="4" id="KW-1185">Reference proteome</keyword>
<gene>
    <name evidence="3" type="ORF">DH2020_038182</name>
</gene>
<feature type="compositionally biased region" description="Low complexity" evidence="2">
    <location>
        <begin position="70"/>
        <end position="97"/>
    </location>
</feature>
<comment type="caution">
    <text evidence="3">The sequence shown here is derived from an EMBL/GenBank/DDBJ whole genome shotgun (WGS) entry which is preliminary data.</text>
</comment>
<evidence type="ECO:0000256" key="1">
    <source>
        <dbReference type="ARBA" id="ARBA00010502"/>
    </source>
</evidence>
<comment type="similarity">
    <text evidence="1">Belongs to the DRM1/ARP family.</text>
</comment>
<feature type="compositionally biased region" description="Polar residues" evidence="2">
    <location>
        <begin position="108"/>
        <end position="126"/>
    </location>
</feature>
<dbReference type="PANTHER" id="PTHR33565:SF20">
    <property type="entry name" value="DORMANCY-ASSOCIATED PROTEIN HOMOLOG 4"/>
    <property type="match status" value="1"/>
</dbReference>
<organism evidence="3 4">
    <name type="scientific">Rehmannia glutinosa</name>
    <name type="common">Chinese foxglove</name>
    <dbReference type="NCBI Taxonomy" id="99300"/>
    <lineage>
        <taxon>Eukaryota</taxon>
        <taxon>Viridiplantae</taxon>
        <taxon>Streptophyta</taxon>
        <taxon>Embryophyta</taxon>
        <taxon>Tracheophyta</taxon>
        <taxon>Spermatophyta</taxon>
        <taxon>Magnoliopsida</taxon>
        <taxon>eudicotyledons</taxon>
        <taxon>Gunneridae</taxon>
        <taxon>Pentapetalae</taxon>
        <taxon>asterids</taxon>
        <taxon>lamiids</taxon>
        <taxon>Lamiales</taxon>
        <taxon>Orobanchaceae</taxon>
        <taxon>Rehmannieae</taxon>
        <taxon>Rehmannia</taxon>
    </lineage>
</organism>
<feature type="region of interest" description="Disordered" evidence="2">
    <location>
        <begin position="70"/>
        <end position="126"/>
    </location>
</feature>
<name>A0ABR0V0P1_REHGL</name>
<dbReference type="PANTHER" id="PTHR33565">
    <property type="entry name" value="DORMANCY-ASSOCIATED PROTEIN 1"/>
    <property type="match status" value="1"/>
</dbReference>
<evidence type="ECO:0000313" key="3">
    <source>
        <dbReference type="EMBL" id="KAK6128077.1"/>
    </source>
</evidence>